<protein>
    <submittedName>
        <fullName evidence="1">Uncharacterized protein</fullName>
    </submittedName>
</protein>
<organism evidence="1 2">
    <name type="scientific">Pleomassaria siparia CBS 279.74</name>
    <dbReference type="NCBI Taxonomy" id="1314801"/>
    <lineage>
        <taxon>Eukaryota</taxon>
        <taxon>Fungi</taxon>
        <taxon>Dikarya</taxon>
        <taxon>Ascomycota</taxon>
        <taxon>Pezizomycotina</taxon>
        <taxon>Dothideomycetes</taxon>
        <taxon>Pleosporomycetidae</taxon>
        <taxon>Pleosporales</taxon>
        <taxon>Pleomassariaceae</taxon>
        <taxon>Pleomassaria</taxon>
    </lineage>
</organism>
<evidence type="ECO:0000313" key="2">
    <source>
        <dbReference type="Proteomes" id="UP000799428"/>
    </source>
</evidence>
<dbReference type="AlphaFoldDB" id="A0A6G1KMI5"/>
<dbReference type="EMBL" id="MU005765">
    <property type="protein sequence ID" value="KAF2714049.1"/>
    <property type="molecule type" value="Genomic_DNA"/>
</dbReference>
<gene>
    <name evidence="1" type="ORF">K504DRAFT_498832</name>
</gene>
<keyword evidence="2" id="KW-1185">Reference proteome</keyword>
<sequence length="187" mass="20962">MPGLEFDPTNFDQVYDRMYTHILTNFEGGSIASKMALVQQLVKGYETASNRTKAVNAKITTKVEGKQQIVVRNVAGALCHDRQIEINLLYEIAVSRAAMFSVARQEKINNAALQGIELTPEQLRPKAELLSVLAQPFEEIEYTQHEFFQKLCEVMSKTDPQGTKEWVKAIGDKTPGILGLPRPPHYA</sequence>
<accession>A0A6G1KMI5</accession>
<dbReference type="Proteomes" id="UP000799428">
    <property type="component" value="Unassembled WGS sequence"/>
</dbReference>
<reference evidence="1" key="1">
    <citation type="journal article" date="2020" name="Stud. Mycol.">
        <title>101 Dothideomycetes genomes: a test case for predicting lifestyles and emergence of pathogens.</title>
        <authorList>
            <person name="Haridas S."/>
            <person name="Albert R."/>
            <person name="Binder M."/>
            <person name="Bloem J."/>
            <person name="Labutti K."/>
            <person name="Salamov A."/>
            <person name="Andreopoulos B."/>
            <person name="Baker S."/>
            <person name="Barry K."/>
            <person name="Bills G."/>
            <person name="Bluhm B."/>
            <person name="Cannon C."/>
            <person name="Castanera R."/>
            <person name="Culley D."/>
            <person name="Daum C."/>
            <person name="Ezra D."/>
            <person name="Gonzalez J."/>
            <person name="Henrissat B."/>
            <person name="Kuo A."/>
            <person name="Liang C."/>
            <person name="Lipzen A."/>
            <person name="Lutzoni F."/>
            <person name="Magnuson J."/>
            <person name="Mondo S."/>
            <person name="Nolan M."/>
            <person name="Ohm R."/>
            <person name="Pangilinan J."/>
            <person name="Park H.-J."/>
            <person name="Ramirez L."/>
            <person name="Alfaro M."/>
            <person name="Sun H."/>
            <person name="Tritt A."/>
            <person name="Yoshinaga Y."/>
            <person name="Zwiers L.-H."/>
            <person name="Turgeon B."/>
            <person name="Goodwin S."/>
            <person name="Spatafora J."/>
            <person name="Crous P."/>
            <person name="Grigoriev I."/>
        </authorList>
    </citation>
    <scope>NUCLEOTIDE SEQUENCE</scope>
    <source>
        <strain evidence="1">CBS 279.74</strain>
    </source>
</reference>
<evidence type="ECO:0000313" key="1">
    <source>
        <dbReference type="EMBL" id="KAF2714049.1"/>
    </source>
</evidence>
<name>A0A6G1KMI5_9PLEO</name>
<proteinExistence type="predicted"/>